<feature type="compositionally biased region" description="Polar residues" evidence="1">
    <location>
        <begin position="408"/>
        <end position="434"/>
    </location>
</feature>
<feature type="compositionally biased region" description="Basic residues" evidence="1">
    <location>
        <begin position="922"/>
        <end position="936"/>
    </location>
</feature>
<protein>
    <submittedName>
        <fullName evidence="2">Uncharacterized protein</fullName>
    </submittedName>
</protein>
<sequence length="950" mass="101942">MYTPARRRDSVSEPSRKFTPSKRGQAALDALALGYDVQLPECSFALLPRTSVSEQALSSLTSTGIQQDDQLPRSTSLGDSHRHTGSGPKQHRDPASDFADKKRFARQVQSPDSDGRRSSIKEDWILDFSTPQSPVATTVDSSSRASTCSYQPSTSQYVLDSPHRPRRSSESTYRENLGTSMSTSHTPRSMANTSYQSSPARHHSMAIQQTPSQLPNRSQSQNGSNTLIPARSATCDNEGFGKLPETRLATRSHPSRPAPLQSMAPLPESSSVERSLDAYFSPRHDEYQINVQQMGGSAQYARIHSGIPGTRSPHGQPHGARPQQLKSPAWSAYGVRHSPVDRVTRQLPEGEASYSNFGPSRPHHHYSSSEPPVPFTGASRNNRPQAGSQRYQLTPSSMLSLSPPYGASSASGQHVSSRPSLRVSTQSIPGSTIQPLRSAPLPSTSTSSRPLFHDDDEAFKVHPERAAVSRVETLLMLSACRAQAQLPQSGGIIGYPAMDGVVIAPVARDQPGYPASGPQMGPRSYQTLAHPNILGLSDTKAQGPREVPRDVGFRGGTVISAQERSPANRRPRQRSGSMGPPFPDSPQRSRPYNGPSRHRQRSASVIVQGLSPDAVKKLRMYEQLKYQDKGRPESLREIIGCTAKYRVYGARARKNTALNPPKAPISPTLVPLPPSPVALGNQASFRAPALPSAHNVPLPLSPPQSPTLCTTANRSSPAVPSLISPDSFMSPERVDPPSGTDALPTDPAGETQEALEIATTPADERSSLKPNGLKLDPQLERVLTPTPPPAFWSPPPHSATTPVTIVPVPPAPAAPVPAPPVPVALEPVPSTPAQSMASSPKPKQNGAKRRWVKHRKNPAPGQTKTVATGSTPTTPIVPPPKPRERTPTPKKASVPSPKKASVPKPKNDPAPTPKDNSSPTPKPKRKHKPPKKHKSAKPGAAPVPTPAVTS</sequence>
<dbReference type="OrthoDB" id="3236249at2759"/>
<accession>A0A074RQS2</accession>
<feature type="region of interest" description="Disordered" evidence="1">
    <location>
        <begin position="132"/>
        <end position="273"/>
    </location>
</feature>
<feature type="region of interest" description="Disordered" evidence="1">
    <location>
        <begin position="58"/>
        <end position="120"/>
    </location>
</feature>
<feature type="compositionally biased region" description="Polar residues" evidence="1">
    <location>
        <begin position="831"/>
        <end position="842"/>
    </location>
</feature>
<name>A0A074RQS2_9AGAM</name>
<feature type="compositionally biased region" description="Polar residues" evidence="1">
    <location>
        <begin position="206"/>
        <end position="227"/>
    </location>
</feature>
<dbReference type="HOGENOM" id="CLU_309969_0_0_1"/>
<feature type="compositionally biased region" description="Polar residues" evidence="1">
    <location>
        <begin position="58"/>
        <end position="78"/>
    </location>
</feature>
<comment type="caution">
    <text evidence="2">The sequence shown here is derived from an EMBL/GenBank/DDBJ whole genome shotgun (WGS) entry which is preliminary data.</text>
</comment>
<feature type="compositionally biased region" description="Basic and acidic residues" evidence="1">
    <location>
        <begin position="161"/>
        <end position="173"/>
    </location>
</feature>
<feature type="compositionally biased region" description="Polar residues" evidence="1">
    <location>
        <begin position="378"/>
        <end position="392"/>
    </location>
</feature>
<feature type="compositionally biased region" description="Pro residues" evidence="1">
    <location>
        <begin position="785"/>
        <end position="797"/>
    </location>
</feature>
<feature type="compositionally biased region" description="Polar residues" evidence="1">
    <location>
        <begin position="177"/>
        <end position="199"/>
    </location>
</feature>
<feature type="compositionally biased region" description="Basic and acidic residues" evidence="1">
    <location>
        <begin position="1"/>
        <end position="16"/>
    </location>
</feature>
<feature type="compositionally biased region" description="Low complexity" evidence="1">
    <location>
        <begin position="889"/>
        <end position="904"/>
    </location>
</feature>
<organism evidence="2 3">
    <name type="scientific">Rhizoctonia solani 123E</name>
    <dbReference type="NCBI Taxonomy" id="1423351"/>
    <lineage>
        <taxon>Eukaryota</taxon>
        <taxon>Fungi</taxon>
        <taxon>Dikarya</taxon>
        <taxon>Basidiomycota</taxon>
        <taxon>Agaricomycotina</taxon>
        <taxon>Agaricomycetes</taxon>
        <taxon>Cantharellales</taxon>
        <taxon>Ceratobasidiaceae</taxon>
        <taxon>Rhizoctonia</taxon>
    </lineage>
</organism>
<feature type="compositionally biased region" description="Low complexity" evidence="1">
    <location>
        <begin position="435"/>
        <end position="450"/>
    </location>
</feature>
<feature type="compositionally biased region" description="Polar residues" evidence="1">
    <location>
        <begin position="132"/>
        <end position="158"/>
    </location>
</feature>
<evidence type="ECO:0000256" key="1">
    <source>
        <dbReference type="SAM" id="MobiDB-lite"/>
    </source>
</evidence>
<evidence type="ECO:0000313" key="2">
    <source>
        <dbReference type="EMBL" id="KEP49199.1"/>
    </source>
</evidence>
<feature type="region of interest" description="Disordered" evidence="1">
    <location>
        <begin position="535"/>
        <end position="608"/>
    </location>
</feature>
<feature type="compositionally biased region" description="Basic and acidic residues" evidence="1">
    <location>
        <begin position="90"/>
        <end position="102"/>
    </location>
</feature>
<evidence type="ECO:0000313" key="3">
    <source>
        <dbReference type="Proteomes" id="UP000027456"/>
    </source>
</evidence>
<feature type="region of interest" description="Disordered" evidence="1">
    <location>
        <begin position="710"/>
        <end position="950"/>
    </location>
</feature>
<feature type="region of interest" description="Disordered" evidence="1">
    <location>
        <begin position="303"/>
        <end position="326"/>
    </location>
</feature>
<reference evidence="2 3" key="1">
    <citation type="submission" date="2013-12" db="EMBL/GenBank/DDBJ databases">
        <authorList>
            <person name="Cubeta M."/>
            <person name="Pakala S."/>
            <person name="Fedorova N."/>
            <person name="Thomas E."/>
            <person name="Dean R."/>
            <person name="Jabaji S."/>
            <person name="Neate S."/>
            <person name="Toda T."/>
            <person name="Tavantzis S."/>
            <person name="Vilgalys R."/>
            <person name="Bharathan N."/>
            <person name="Pakala S."/>
            <person name="Losada L.S."/>
            <person name="Zafar N."/>
            <person name="Nierman W."/>
        </authorList>
    </citation>
    <scope>NUCLEOTIDE SEQUENCE [LARGE SCALE GENOMIC DNA]</scope>
    <source>
        <strain evidence="2 3">123E</strain>
    </source>
</reference>
<dbReference type="AlphaFoldDB" id="A0A074RQS2"/>
<feature type="compositionally biased region" description="Basic residues" evidence="1">
    <location>
        <begin position="846"/>
        <end position="857"/>
    </location>
</feature>
<feature type="region of interest" description="Disordered" evidence="1">
    <location>
        <begin position="1"/>
        <end position="23"/>
    </location>
</feature>
<feature type="compositionally biased region" description="Pro residues" evidence="1">
    <location>
        <begin position="941"/>
        <end position="950"/>
    </location>
</feature>
<feature type="compositionally biased region" description="Polar residues" evidence="1">
    <location>
        <begin position="860"/>
        <end position="870"/>
    </location>
</feature>
<feature type="compositionally biased region" description="Pro residues" evidence="1">
    <location>
        <begin position="807"/>
        <end position="822"/>
    </location>
</feature>
<feature type="compositionally biased region" description="Low complexity" evidence="1">
    <location>
        <begin position="393"/>
        <end position="404"/>
    </location>
</feature>
<gene>
    <name evidence="2" type="ORF">V565_105640</name>
</gene>
<feature type="region of interest" description="Disordered" evidence="1">
    <location>
        <begin position="340"/>
        <end position="451"/>
    </location>
</feature>
<dbReference type="EMBL" id="AZST01000393">
    <property type="protein sequence ID" value="KEP49199.1"/>
    <property type="molecule type" value="Genomic_DNA"/>
</dbReference>
<keyword evidence="3" id="KW-1185">Reference proteome</keyword>
<dbReference type="Proteomes" id="UP000027456">
    <property type="component" value="Unassembled WGS sequence"/>
</dbReference>
<proteinExistence type="predicted"/>